<feature type="region of interest" description="Disordered" evidence="1">
    <location>
        <begin position="252"/>
        <end position="350"/>
    </location>
</feature>
<sequence>MAATTHAASMSFLLSHPQSRSATPSRHLPLRPAARRVQCATDAAALSPAVTTKHRRAADENIREEAARHPAPKQGLSAWYEPFPPAPNGDPNVRVHGGHLGRALRLLRRRGDPGHRLPPRQPHLAGAAHPAHRQRRHRALARHRLRRVHEAHQGGDRRAAYLPRQLAQLPPPRGAEDGGHRDTAAVRLGGARLGDRAGRQSGEHIRLLQGVRDVPCPRARRPRAAPRLRAGGQREPALRLLQVRLDRIPAAGGQADVRVSDPDRRPGVRRPGRGGAQGDGRHCRGGDGGRAHERDVARRPHRDVRLPAHRGRARRPVQAQGAARHRDERPHRGRQHGSRPQVLAVEDRLP</sequence>
<evidence type="ECO:0000256" key="1">
    <source>
        <dbReference type="SAM" id="MobiDB-lite"/>
    </source>
</evidence>
<feature type="compositionally biased region" description="Basic and acidic residues" evidence="1">
    <location>
        <begin position="279"/>
        <end position="306"/>
    </location>
</feature>
<dbReference type="HOGENOM" id="CLU_068147_0_0_1"/>
<proteinExistence type="evidence at transcript level"/>
<protein>
    <submittedName>
        <fullName evidence="2">Uncharacterized protein</fullName>
    </submittedName>
</protein>
<dbReference type="ExpressionAtlas" id="C0PP05">
    <property type="expression patterns" value="baseline and differential"/>
</dbReference>
<accession>C0PP05</accession>
<name>C0PP05_MAIZE</name>
<feature type="region of interest" description="Disordered" evidence="1">
    <location>
        <begin position="110"/>
        <end position="133"/>
    </location>
</feature>
<reference evidence="2" key="1">
    <citation type="journal article" date="2009" name="PLoS Genet.">
        <title>Sequencing, mapping, and analysis of 27,455 maize full-length cDNAs.</title>
        <authorList>
            <person name="Soderlund C."/>
            <person name="Descour A."/>
            <person name="Kudrna D."/>
            <person name="Bomhoff M."/>
            <person name="Boyd L."/>
            <person name="Currie J."/>
            <person name="Angelova A."/>
            <person name="Collura K."/>
            <person name="Wissotski M."/>
            <person name="Ashley E."/>
            <person name="Morrow D."/>
            <person name="Fernandes J."/>
            <person name="Walbot V."/>
            <person name="Yu Y."/>
        </authorList>
    </citation>
    <scope>NUCLEOTIDE SEQUENCE</scope>
    <source>
        <strain evidence="2">B73</strain>
    </source>
</reference>
<organism evidence="2">
    <name type="scientific">Zea mays</name>
    <name type="common">Maize</name>
    <dbReference type="NCBI Taxonomy" id="4577"/>
    <lineage>
        <taxon>Eukaryota</taxon>
        <taxon>Viridiplantae</taxon>
        <taxon>Streptophyta</taxon>
        <taxon>Embryophyta</taxon>
        <taxon>Tracheophyta</taxon>
        <taxon>Spermatophyta</taxon>
        <taxon>Magnoliopsida</taxon>
        <taxon>Liliopsida</taxon>
        <taxon>Poales</taxon>
        <taxon>Poaceae</taxon>
        <taxon>PACMAD clade</taxon>
        <taxon>Panicoideae</taxon>
        <taxon>Andropogonodae</taxon>
        <taxon>Andropogoneae</taxon>
        <taxon>Tripsacinae</taxon>
        <taxon>Zea</taxon>
    </lineage>
</organism>
<evidence type="ECO:0000313" key="2">
    <source>
        <dbReference type="EMBL" id="ACN36921.1"/>
    </source>
</evidence>
<dbReference type="EMBL" id="BT070024">
    <property type="protein sequence ID" value="ACN36921.1"/>
    <property type="molecule type" value="mRNA"/>
</dbReference>
<feature type="region of interest" description="Disordered" evidence="1">
    <location>
        <begin position="1"/>
        <end position="29"/>
    </location>
</feature>
<dbReference type="AlphaFoldDB" id="C0PP05"/>